<feature type="domain" description="Phospholipid/glycerol acyltransferase" evidence="1">
    <location>
        <begin position="60"/>
        <end position="184"/>
    </location>
</feature>
<gene>
    <name evidence="2" type="ORF">ISQ19_01995</name>
</gene>
<evidence type="ECO:0000313" key="3">
    <source>
        <dbReference type="Proteomes" id="UP000785783"/>
    </source>
</evidence>
<dbReference type="Proteomes" id="UP000785783">
    <property type="component" value="Unassembled WGS sequence"/>
</dbReference>
<name>A0A937HJB2_9PROT</name>
<dbReference type="InterPro" id="IPR045746">
    <property type="entry name" value="ACT14924-like_Acyltransf_dom"/>
</dbReference>
<accession>A0A937HJB2</accession>
<dbReference type="GO" id="GO:0016746">
    <property type="term" value="F:acyltransferase activity"/>
    <property type="evidence" value="ECO:0007669"/>
    <property type="project" value="UniProtKB-KW"/>
</dbReference>
<comment type="caution">
    <text evidence="2">The sequence shown here is derived from an EMBL/GenBank/DDBJ whole genome shotgun (WGS) entry which is preliminary data.</text>
</comment>
<dbReference type="CDD" id="cd07986">
    <property type="entry name" value="LPLAT_ACT14924-like"/>
    <property type="match status" value="1"/>
</dbReference>
<proteinExistence type="predicted"/>
<dbReference type="SMART" id="SM00563">
    <property type="entry name" value="PlsC"/>
    <property type="match status" value="1"/>
</dbReference>
<keyword evidence="2" id="KW-0012">Acyltransferase</keyword>
<keyword evidence="2" id="KW-0808">Transferase</keyword>
<reference evidence="2" key="1">
    <citation type="submission" date="2020-10" db="EMBL/GenBank/DDBJ databases">
        <title>Microbiome of the Black Sea water column analyzed by genome centric metagenomics.</title>
        <authorList>
            <person name="Cabello-Yeves P.J."/>
            <person name="Callieri C."/>
            <person name="Picazo A."/>
            <person name="Mehrshad M."/>
            <person name="Haro-Moreno J.M."/>
            <person name="Roda-Garcia J."/>
            <person name="Dzembekova N."/>
            <person name="Slabakova V."/>
            <person name="Slabakova N."/>
            <person name="Moncheva S."/>
            <person name="Rodriguez-Valera F."/>
        </authorList>
    </citation>
    <scope>NUCLEOTIDE SEQUENCE</scope>
    <source>
        <strain evidence="2">BS307-5m-G5</strain>
    </source>
</reference>
<evidence type="ECO:0000259" key="1">
    <source>
        <dbReference type="SMART" id="SM00563"/>
    </source>
</evidence>
<evidence type="ECO:0000313" key="2">
    <source>
        <dbReference type="EMBL" id="MBL6761448.1"/>
    </source>
</evidence>
<sequence>MAIRTVEKLSGQPHLKKLYLDYQSQGLPLESFWGEAIKRLQLDLRIHAGSLDNVPESGPLVVVANHPYGVLDGIVICWLVAQKRKDFKILINSVLCRAREMSDHVLPVDFEPTREALETNLNSRKLARQHLDAGGVVIVFPSGAIATTPKMFSRQACEEPWAPLVGQLVRRTQASVLPVYFDGQNSQLFHIASHLSYAMRVALIFHEVRRRIGSPLDMVIGEVMDYPALEPHLPPQKLARHLQDHVYGLADHLKS</sequence>
<dbReference type="InterPro" id="IPR002123">
    <property type="entry name" value="Plipid/glycerol_acylTrfase"/>
</dbReference>
<dbReference type="AlphaFoldDB" id="A0A937HJB2"/>
<protein>
    <submittedName>
        <fullName evidence="2">Lysophospholipid acyltransferase family protein</fullName>
    </submittedName>
</protein>
<organism evidence="2 3">
    <name type="scientific">PS1 clade bacterium</name>
    <dbReference type="NCBI Taxonomy" id="2175152"/>
    <lineage>
        <taxon>Bacteria</taxon>
        <taxon>Pseudomonadati</taxon>
        <taxon>Pseudomonadota</taxon>
        <taxon>Alphaproteobacteria</taxon>
        <taxon>PS1 clade</taxon>
    </lineage>
</organism>
<dbReference type="Pfam" id="PF01553">
    <property type="entry name" value="Acyltransferase"/>
    <property type="match status" value="1"/>
</dbReference>
<dbReference type="EMBL" id="JADHOK010000013">
    <property type="protein sequence ID" value="MBL6761448.1"/>
    <property type="molecule type" value="Genomic_DNA"/>
</dbReference>
<dbReference type="SUPFAM" id="SSF69593">
    <property type="entry name" value="Glycerol-3-phosphate (1)-acyltransferase"/>
    <property type="match status" value="1"/>
</dbReference>